<organism evidence="1 2">
    <name type="scientific">Candidatus Macondimonas diazotrophica</name>
    <dbReference type="NCBI Taxonomy" id="2305248"/>
    <lineage>
        <taxon>Bacteria</taxon>
        <taxon>Pseudomonadati</taxon>
        <taxon>Pseudomonadota</taxon>
        <taxon>Gammaproteobacteria</taxon>
        <taxon>Chromatiales</taxon>
        <taxon>Ectothiorhodospiraceae</taxon>
        <taxon>Candidatus Macondimonas</taxon>
    </lineage>
</organism>
<keyword evidence="2" id="KW-1185">Reference proteome</keyword>
<dbReference type="Proteomes" id="UP000297890">
    <property type="component" value="Unassembled WGS sequence"/>
</dbReference>
<proteinExistence type="predicted"/>
<dbReference type="AlphaFoldDB" id="A0A4Z0F6E8"/>
<dbReference type="EMBL" id="SRIO01000016">
    <property type="protein sequence ID" value="TFZ81751.1"/>
    <property type="molecule type" value="Genomic_DNA"/>
</dbReference>
<evidence type="ECO:0000313" key="1">
    <source>
        <dbReference type="EMBL" id="TFZ81751.1"/>
    </source>
</evidence>
<reference evidence="1 2" key="1">
    <citation type="journal article" date="2019" name="ISME J.">
        <title>Candidatus Macondimonas diazotrophica, a novel gammaproteobacterial genus dominating crude-oil-contaminated coastal sediments.</title>
        <authorList>
            <person name="Karthikeyan S."/>
            <person name="Konstantinidis K."/>
        </authorList>
    </citation>
    <scope>NUCLEOTIDE SEQUENCE [LARGE SCALE GENOMIC DNA]</scope>
    <source>
        <strain evidence="1 2">KTK01</strain>
    </source>
</reference>
<sequence>MTISNASDGVGFGVQRTTAHRDDAAVMCRGGDRAPRIAAFVLIASQAIVDRMATVSEEATIMSNTGEHAHISGSDIAI</sequence>
<gene>
    <name evidence="1" type="ORF">E4680_11295</name>
</gene>
<name>A0A4Z0F6E8_9GAMM</name>
<comment type="caution">
    <text evidence="1">The sequence shown here is derived from an EMBL/GenBank/DDBJ whole genome shotgun (WGS) entry which is preliminary data.</text>
</comment>
<accession>A0A4Z0F6E8</accession>
<protein>
    <submittedName>
        <fullName evidence="1">Uncharacterized protein</fullName>
    </submittedName>
</protein>
<evidence type="ECO:0000313" key="2">
    <source>
        <dbReference type="Proteomes" id="UP000297890"/>
    </source>
</evidence>